<dbReference type="AlphaFoldDB" id="A0A085ZE87"/>
<name>A0A085ZE87_FLAHY</name>
<keyword evidence="4" id="KW-1185">Reference proteome</keyword>
<evidence type="ECO:0000313" key="4">
    <source>
        <dbReference type="Proteomes" id="UP000198424"/>
    </source>
</evidence>
<gene>
    <name evidence="2" type="ORF">B0A62_08105</name>
    <name evidence="1" type="ORF">IW20_25160</name>
</gene>
<evidence type="ECO:0000313" key="3">
    <source>
        <dbReference type="Proteomes" id="UP000028712"/>
    </source>
</evidence>
<dbReference type="Proteomes" id="UP000198424">
    <property type="component" value="Unassembled WGS sequence"/>
</dbReference>
<reference evidence="2 4" key="2">
    <citation type="submission" date="2016-11" db="EMBL/GenBank/DDBJ databases">
        <title>Whole genomes of Flavobacteriaceae.</title>
        <authorList>
            <person name="Stine C."/>
            <person name="Li C."/>
            <person name="Tadesse D."/>
        </authorList>
    </citation>
    <scope>NUCLEOTIDE SEQUENCE [LARGE SCALE GENOMIC DNA]</scope>
    <source>
        <strain evidence="2 4">ATCC 29551</strain>
    </source>
</reference>
<evidence type="ECO:0000313" key="1">
    <source>
        <dbReference type="EMBL" id="KFF02751.1"/>
    </source>
</evidence>
<dbReference type="EMBL" id="JPRM01000061">
    <property type="protein sequence ID" value="KFF02751.1"/>
    <property type="molecule type" value="Genomic_DNA"/>
</dbReference>
<dbReference type="Proteomes" id="UP000028712">
    <property type="component" value="Unassembled WGS sequence"/>
</dbReference>
<dbReference type="eggNOG" id="ENOG50330ZU">
    <property type="taxonomic scope" value="Bacteria"/>
</dbReference>
<protein>
    <submittedName>
        <fullName evidence="1">Uncharacterized protein</fullName>
    </submittedName>
</protein>
<evidence type="ECO:0000313" key="2">
    <source>
        <dbReference type="EMBL" id="OXA95437.1"/>
    </source>
</evidence>
<dbReference type="EMBL" id="MUGY01000007">
    <property type="protein sequence ID" value="OXA95437.1"/>
    <property type="molecule type" value="Genomic_DNA"/>
</dbReference>
<accession>A0A085ZE87</accession>
<proteinExistence type="predicted"/>
<organism evidence="1 3">
    <name type="scientific">Flavobacterium hydatis</name>
    <name type="common">Cytophaga aquatilis</name>
    <dbReference type="NCBI Taxonomy" id="991"/>
    <lineage>
        <taxon>Bacteria</taxon>
        <taxon>Pseudomonadati</taxon>
        <taxon>Bacteroidota</taxon>
        <taxon>Flavobacteriia</taxon>
        <taxon>Flavobacteriales</taxon>
        <taxon>Flavobacteriaceae</taxon>
        <taxon>Flavobacterium</taxon>
    </lineage>
</organism>
<reference evidence="1 3" key="1">
    <citation type="submission" date="2014-07" db="EMBL/GenBank/DDBJ databases">
        <title>Genome of Flavobacterium hydatis DSM 2063.</title>
        <authorList>
            <person name="Pipes S.E."/>
            <person name="Stropko S.J."/>
            <person name="Newman J.D."/>
        </authorList>
    </citation>
    <scope>NUCLEOTIDE SEQUENCE [LARGE SCALE GENOMIC DNA]</scope>
    <source>
        <strain evidence="1 3">DSM 2063</strain>
    </source>
</reference>
<sequence>MIVSVILLLASCNDKIAGTLGRGSAYEFKCSEEKLNICLDNFQESSKHLAVPEKWKQYDNWEQTGYGFLNGKIFYFEGSSKSPEEMYYVTVLGSDPKLKNVASTSIRSVFRMFGETPRWLYFEDLSKSEANEVENRFQKMILNEMIKNDCDCSDYVISNR</sequence>
<dbReference type="OrthoDB" id="1371764at2"/>
<comment type="caution">
    <text evidence="1">The sequence shown here is derived from an EMBL/GenBank/DDBJ whole genome shotgun (WGS) entry which is preliminary data.</text>
</comment>